<dbReference type="EMBL" id="BAABFX010000003">
    <property type="protein sequence ID" value="GAA4386502.1"/>
    <property type="molecule type" value="Genomic_DNA"/>
</dbReference>
<evidence type="ECO:0000256" key="1">
    <source>
        <dbReference type="SAM" id="Phobius"/>
    </source>
</evidence>
<keyword evidence="3" id="KW-1185">Reference proteome</keyword>
<keyword evidence="1" id="KW-0472">Membrane</keyword>
<feature type="transmembrane region" description="Helical" evidence="1">
    <location>
        <begin position="88"/>
        <end position="109"/>
    </location>
</feature>
<evidence type="ECO:0000313" key="3">
    <source>
        <dbReference type="Proteomes" id="UP001500390"/>
    </source>
</evidence>
<name>A0ABP8J7N3_9MICO</name>
<feature type="transmembrane region" description="Helical" evidence="1">
    <location>
        <begin position="187"/>
        <end position="204"/>
    </location>
</feature>
<comment type="caution">
    <text evidence="2">The sequence shown here is derived from an EMBL/GenBank/DDBJ whole genome shotgun (WGS) entry which is preliminary data.</text>
</comment>
<keyword evidence="1" id="KW-0812">Transmembrane</keyword>
<proteinExistence type="predicted"/>
<evidence type="ECO:0008006" key="4">
    <source>
        <dbReference type="Google" id="ProtNLM"/>
    </source>
</evidence>
<reference evidence="3" key="1">
    <citation type="journal article" date="2019" name="Int. J. Syst. Evol. Microbiol.">
        <title>The Global Catalogue of Microorganisms (GCM) 10K type strain sequencing project: providing services to taxonomists for standard genome sequencing and annotation.</title>
        <authorList>
            <consortium name="The Broad Institute Genomics Platform"/>
            <consortium name="The Broad Institute Genome Sequencing Center for Infectious Disease"/>
            <person name="Wu L."/>
            <person name="Ma J."/>
        </authorList>
    </citation>
    <scope>NUCLEOTIDE SEQUENCE [LARGE SCALE GENOMIC DNA]</scope>
    <source>
        <strain evidence="3">JCM 17738</strain>
    </source>
</reference>
<keyword evidence="1" id="KW-1133">Transmembrane helix</keyword>
<evidence type="ECO:0000313" key="2">
    <source>
        <dbReference type="EMBL" id="GAA4386502.1"/>
    </source>
</evidence>
<dbReference type="Proteomes" id="UP001500390">
    <property type="component" value="Unassembled WGS sequence"/>
</dbReference>
<sequence>MPRNTFESLLPYSGAVAGLCWIGQSALQRTSTRDAPGAATTSVVRDNLATNYASVACLVLMGMSLLIFATAVRNLLRSGEPGEATFSHIAYGGWLVVVAGISQMVTWNWGLINGAAVAADDAALKALSYVHFFGWAGMGIGLATAFIATGLGGHRGALLPKWFTIPTIILGALGALGTAGIPPGGFVTYLLLPLWLIAASILMARQQRAHTTTTHAVNITT</sequence>
<organism evidence="2 3">
    <name type="scientific">Ornithinibacter aureus</name>
    <dbReference type="NCBI Taxonomy" id="622664"/>
    <lineage>
        <taxon>Bacteria</taxon>
        <taxon>Bacillati</taxon>
        <taxon>Actinomycetota</taxon>
        <taxon>Actinomycetes</taxon>
        <taxon>Micrococcales</taxon>
        <taxon>Intrasporangiaceae</taxon>
        <taxon>Ornithinibacter</taxon>
    </lineage>
</organism>
<gene>
    <name evidence="2" type="ORF">GCM10023153_00190</name>
</gene>
<accession>A0ABP8J7N3</accession>
<feature type="transmembrane region" description="Helical" evidence="1">
    <location>
        <begin position="129"/>
        <end position="151"/>
    </location>
</feature>
<protein>
    <recommendedName>
        <fullName evidence="4">DUF4386 family protein</fullName>
    </recommendedName>
</protein>
<feature type="transmembrane region" description="Helical" evidence="1">
    <location>
        <begin position="52"/>
        <end position="76"/>
    </location>
</feature>
<feature type="transmembrane region" description="Helical" evidence="1">
    <location>
        <begin position="163"/>
        <end position="181"/>
    </location>
</feature>